<evidence type="ECO:0000256" key="3">
    <source>
        <dbReference type="ARBA" id="ARBA00023163"/>
    </source>
</evidence>
<reference evidence="5" key="1">
    <citation type="submission" date="2021-01" db="EMBL/GenBank/DDBJ databases">
        <title>Modified the classification status of verrucomicrobia.</title>
        <authorList>
            <person name="Feng X."/>
        </authorList>
    </citation>
    <scope>NUCLEOTIDE SEQUENCE</scope>
    <source>
        <strain evidence="5">KCTC 13126</strain>
    </source>
</reference>
<dbReference type="PROSITE" id="PS00041">
    <property type="entry name" value="HTH_ARAC_FAMILY_1"/>
    <property type="match status" value="1"/>
</dbReference>
<evidence type="ECO:0000313" key="5">
    <source>
        <dbReference type="EMBL" id="MBK1878721.1"/>
    </source>
</evidence>
<evidence type="ECO:0000256" key="1">
    <source>
        <dbReference type="ARBA" id="ARBA00023015"/>
    </source>
</evidence>
<dbReference type="InterPro" id="IPR020449">
    <property type="entry name" value="Tscrpt_reg_AraC-type_HTH"/>
</dbReference>
<dbReference type="Proteomes" id="UP000617628">
    <property type="component" value="Unassembled WGS sequence"/>
</dbReference>
<dbReference type="AlphaFoldDB" id="A0A934VMD3"/>
<keyword evidence="2" id="KW-0238">DNA-binding</keyword>
<keyword evidence="3" id="KW-0804">Transcription</keyword>
<feature type="domain" description="HTH araC/xylS-type" evidence="4">
    <location>
        <begin position="183"/>
        <end position="286"/>
    </location>
</feature>
<dbReference type="PANTHER" id="PTHR43280">
    <property type="entry name" value="ARAC-FAMILY TRANSCRIPTIONAL REGULATOR"/>
    <property type="match status" value="1"/>
</dbReference>
<dbReference type="GO" id="GO:0043565">
    <property type="term" value="F:sequence-specific DNA binding"/>
    <property type="evidence" value="ECO:0007669"/>
    <property type="project" value="InterPro"/>
</dbReference>
<dbReference type="SMART" id="SM00342">
    <property type="entry name" value="HTH_ARAC"/>
    <property type="match status" value="1"/>
</dbReference>
<accession>A0A934VMD3</accession>
<dbReference type="InterPro" id="IPR018062">
    <property type="entry name" value="HTH_AraC-typ_CS"/>
</dbReference>
<keyword evidence="1" id="KW-0805">Transcription regulation</keyword>
<sequence length="290" mass="32455">MLAPSTSPRNIQLLEASEQSSLNELFEQALHAGPILFNKLTEVAIGEIKPENSSLLAIALDGETRLISSDTTIQISPSVNAALPLSSWEDIQISNTSNSRALLIRVSRTDYDLRVVADQQRDWALNLHNPQTSLALDLLEQISSIPTGDPSAALTSQAFLRALVAHVWQTWRQLSLKRKQTDSQLIALCKRRISEQILDPALSVKHLAKELHRSPSYLSRLFSIQTGKPIIAYIRELRLQRARSFLTSTMEDVSVISWKCGFSSPSYFIRTFKKAEGIPPTSYRRLFSSN</sequence>
<evidence type="ECO:0000259" key="4">
    <source>
        <dbReference type="PROSITE" id="PS01124"/>
    </source>
</evidence>
<proteinExistence type="predicted"/>
<dbReference type="PANTHER" id="PTHR43280:SF30">
    <property type="entry name" value="MMSAB OPERON REGULATORY PROTEIN"/>
    <property type="match status" value="1"/>
</dbReference>
<protein>
    <submittedName>
        <fullName evidence="5">Helix-turn-helix transcriptional regulator</fullName>
    </submittedName>
</protein>
<dbReference type="SUPFAM" id="SSF46689">
    <property type="entry name" value="Homeodomain-like"/>
    <property type="match status" value="1"/>
</dbReference>
<evidence type="ECO:0000256" key="2">
    <source>
        <dbReference type="ARBA" id="ARBA00023125"/>
    </source>
</evidence>
<dbReference type="PROSITE" id="PS01124">
    <property type="entry name" value="HTH_ARAC_FAMILY_2"/>
    <property type="match status" value="1"/>
</dbReference>
<dbReference type="GO" id="GO:0003700">
    <property type="term" value="F:DNA-binding transcription factor activity"/>
    <property type="evidence" value="ECO:0007669"/>
    <property type="project" value="InterPro"/>
</dbReference>
<dbReference type="EMBL" id="JAENIL010000034">
    <property type="protein sequence ID" value="MBK1878721.1"/>
    <property type="molecule type" value="Genomic_DNA"/>
</dbReference>
<comment type="caution">
    <text evidence="5">The sequence shown here is derived from an EMBL/GenBank/DDBJ whole genome shotgun (WGS) entry which is preliminary data.</text>
</comment>
<organism evidence="5 6">
    <name type="scientific">Pelagicoccus mobilis</name>
    <dbReference type="NCBI Taxonomy" id="415221"/>
    <lineage>
        <taxon>Bacteria</taxon>
        <taxon>Pseudomonadati</taxon>
        <taxon>Verrucomicrobiota</taxon>
        <taxon>Opitutia</taxon>
        <taxon>Puniceicoccales</taxon>
        <taxon>Pelagicoccaceae</taxon>
        <taxon>Pelagicoccus</taxon>
    </lineage>
</organism>
<dbReference type="InterPro" id="IPR018060">
    <property type="entry name" value="HTH_AraC"/>
</dbReference>
<dbReference type="RefSeq" id="WP_200356933.1">
    <property type="nucleotide sequence ID" value="NZ_JAENIL010000034.1"/>
</dbReference>
<dbReference type="PRINTS" id="PR00032">
    <property type="entry name" value="HTHARAC"/>
</dbReference>
<evidence type="ECO:0000313" key="6">
    <source>
        <dbReference type="Proteomes" id="UP000617628"/>
    </source>
</evidence>
<dbReference type="InterPro" id="IPR009057">
    <property type="entry name" value="Homeodomain-like_sf"/>
</dbReference>
<dbReference type="Pfam" id="PF12833">
    <property type="entry name" value="HTH_18"/>
    <property type="match status" value="1"/>
</dbReference>
<gene>
    <name evidence="5" type="ORF">JIN87_17705</name>
</gene>
<keyword evidence="6" id="KW-1185">Reference proteome</keyword>
<name>A0A934VMD3_9BACT</name>
<dbReference type="Gene3D" id="1.10.10.60">
    <property type="entry name" value="Homeodomain-like"/>
    <property type="match status" value="2"/>
</dbReference>